<evidence type="ECO:0000313" key="1">
    <source>
        <dbReference type="EMBL" id="QHT25917.1"/>
    </source>
</evidence>
<sequence>MFELYLFDGVNNSDYFKTNIKIFTEHKTNIRKINSLHDIENFLDTDEIFVFGNYTYDNNVPLYPIVSFDTTSVVLTSIIWQQLKNNDINLKKDATFEESLEYIVSCSYNAIGAVLTDDLEKIKQINIKEIKNPFYVEIKYPMSSKHFQNCGHGWLSNDTKYNLKFALQKTKPKTVLELGSWLGKSMMFMLNLCSNTTFYSVDKFQNICKSPYEIKKYHPINTFYFTYPRFETFYKNMIDNMGNNSVYAIRYDAYTILEHLKKDNIEIDMIYIDCFKKTKELFKTIEKCNEYYPNATIVGDDLVFDTVKQALFEVKNKFSYSCGLLHESYILTKKGLDDYKKDYNNEETIYDKIVKLLQNKQFDDTYDIIKSNKLDLNESVYEGGNTIYHEICIVLRNMNDKDAILEKFTKYQNPKDVKNELLLIWKDYYEFGVYL</sequence>
<evidence type="ECO:0008006" key="2">
    <source>
        <dbReference type="Google" id="ProtNLM"/>
    </source>
</evidence>
<dbReference type="Gene3D" id="3.40.50.150">
    <property type="entry name" value="Vaccinia Virus protein VP39"/>
    <property type="match status" value="1"/>
</dbReference>
<proteinExistence type="predicted"/>
<name>A0A6C0E9R5_9ZZZZ</name>
<dbReference type="SUPFAM" id="SSF53335">
    <property type="entry name" value="S-adenosyl-L-methionine-dependent methyltransferases"/>
    <property type="match status" value="1"/>
</dbReference>
<dbReference type="AlphaFoldDB" id="A0A6C0E9R5"/>
<accession>A0A6C0E9R5</accession>
<dbReference type="EMBL" id="MN739776">
    <property type="protein sequence ID" value="QHT25917.1"/>
    <property type="molecule type" value="Genomic_DNA"/>
</dbReference>
<reference evidence="1" key="1">
    <citation type="journal article" date="2020" name="Nature">
        <title>Giant virus diversity and host interactions through global metagenomics.</title>
        <authorList>
            <person name="Schulz F."/>
            <person name="Roux S."/>
            <person name="Paez-Espino D."/>
            <person name="Jungbluth S."/>
            <person name="Walsh D.A."/>
            <person name="Denef V.J."/>
            <person name="McMahon K.D."/>
            <person name="Konstantinidis K.T."/>
            <person name="Eloe-Fadrosh E.A."/>
            <person name="Kyrpides N.C."/>
            <person name="Woyke T."/>
        </authorList>
    </citation>
    <scope>NUCLEOTIDE SEQUENCE</scope>
    <source>
        <strain evidence="1">GVMAG-M-3300023179-27</strain>
    </source>
</reference>
<organism evidence="1">
    <name type="scientific">viral metagenome</name>
    <dbReference type="NCBI Taxonomy" id="1070528"/>
    <lineage>
        <taxon>unclassified sequences</taxon>
        <taxon>metagenomes</taxon>
        <taxon>organismal metagenomes</taxon>
    </lineage>
</organism>
<dbReference type="InterPro" id="IPR029063">
    <property type="entry name" value="SAM-dependent_MTases_sf"/>
</dbReference>
<protein>
    <recommendedName>
        <fullName evidence="2">Methyltransferase</fullName>
    </recommendedName>
</protein>